<gene>
    <name evidence="1" type="ORF">WJX75_008015</name>
</gene>
<dbReference type="SUPFAM" id="SSF53335">
    <property type="entry name" value="S-adenosyl-L-methionine-dependent methyltransferases"/>
    <property type="match status" value="1"/>
</dbReference>
<dbReference type="Pfam" id="PF10294">
    <property type="entry name" value="Methyltransf_16"/>
    <property type="match status" value="1"/>
</dbReference>
<evidence type="ECO:0000313" key="1">
    <source>
        <dbReference type="EMBL" id="KAK9906788.1"/>
    </source>
</evidence>
<dbReference type="PANTHER" id="PTHR14614">
    <property type="entry name" value="HEPATOCELLULAR CARCINOMA-ASSOCIATED ANTIGEN"/>
    <property type="match status" value="1"/>
</dbReference>
<reference evidence="1 2" key="1">
    <citation type="journal article" date="2024" name="Nat. Commun.">
        <title>Phylogenomics reveals the evolutionary origins of lichenization in chlorophyte algae.</title>
        <authorList>
            <person name="Puginier C."/>
            <person name="Libourel C."/>
            <person name="Otte J."/>
            <person name="Skaloud P."/>
            <person name="Haon M."/>
            <person name="Grisel S."/>
            <person name="Petersen M."/>
            <person name="Berrin J.G."/>
            <person name="Delaux P.M."/>
            <person name="Dal Grande F."/>
            <person name="Keller J."/>
        </authorList>
    </citation>
    <scope>NUCLEOTIDE SEQUENCE [LARGE SCALE GENOMIC DNA]</scope>
    <source>
        <strain evidence="1 2">SAG 216-7</strain>
    </source>
</reference>
<proteinExistence type="predicted"/>
<name>A0ABR2YKA9_9CHLO</name>
<dbReference type="Gene3D" id="3.40.50.150">
    <property type="entry name" value="Vaccinia Virus protein VP39"/>
    <property type="match status" value="1"/>
</dbReference>
<evidence type="ECO:0000313" key="2">
    <source>
        <dbReference type="Proteomes" id="UP001491310"/>
    </source>
</evidence>
<organism evidence="1 2">
    <name type="scientific">Coccomyxa subellipsoidea</name>
    <dbReference type="NCBI Taxonomy" id="248742"/>
    <lineage>
        <taxon>Eukaryota</taxon>
        <taxon>Viridiplantae</taxon>
        <taxon>Chlorophyta</taxon>
        <taxon>core chlorophytes</taxon>
        <taxon>Trebouxiophyceae</taxon>
        <taxon>Trebouxiophyceae incertae sedis</taxon>
        <taxon>Coccomyxaceae</taxon>
        <taxon>Coccomyxa</taxon>
    </lineage>
</organism>
<keyword evidence="2" id="KW-1185">Reference proteome</keyword>
<dbReference type="PANTHER" id="PTHR14614:SF132">
    <property type="entry name" value="PROTEIN-LYSINE METHYLTRANSFERASE C42C1.13"/>
    <property type="match status" value="1"/>
</dbReference>
<sequence length="276" mass="30657">MKCYCKKIFDSTSREEDTGNLLHESLGTERLALMEQRLPVGSQELVLVEPADVDAVMDMYIHRGQMDRDPYWSRPWPSAVALAKLILQQPSIVADRRVCEVGAGLGIASIAAALAGAKEVVMTDREPLALECALRSAAASGITNVAAFQDTSLSSNFRAQVRGELLDWTQPYTGPKFDVVLACDVLYEDFSVEPVGELLPQLLSCSGCVLLADPSERTRHNREYFVDMMQSLKRPMLLEECTQVMELMDSKVYSIELMKFHFKEGSESVGVKSLVR</sequence>
<accession>A0ABR2YKA9</accession>
<dbReference type="InterPro" id="IPR029063">
    <property type="entry name" value="SAM-dependent_MTases_sf"/>
</dbReference>
<dbReference type="Proteomes" id="UP001491310">
    <property type="component" value="Unassembled WGS sequence"/>
</dbReference>
<dbReference type="EMBL" id="JALJOT010000010">
    <property type="protein sequence ID" value="KAK9906788.1"/>
    <property type="molecule type" value="Genomic_DNA"/>
</dbReference>
<dbReference type="InterPro" id="IPR019410">
    <property type="entry name" value="Methyltransf_16"/>
</dbReference>
<comment type="caution">
    <text evidence="1">The sequence shown here is derived from an EMBL/GenBank/DDBJ whole genome shotgun (WGS) entry which is preliminary data.</text>
</comment>
<protein>
    <recommendedName>
        <fullName evidence="3">S-adenosyl-L-methionine-dependent methyltransferase</fullName>
    </recommendedName>
</protein>
<evidence type="ECO:0008006" key="3">
    <source>
        <dbReference type="Google" id="ProtNLM"/>
    </source>
</evidence>